<proteinExistence type="predicted"/>
<organism evidence="3 4">
    <name type="scientific">Agrocybe chaxingu</name>
    <dbReference type="NCBI Taxonomy" id="84603"/>
    <lineage>
        <taxon>Eukaryota</taxon>
        <taxon>Fungi</taxon>
        <taxon>Dikarya</taxon>
        <taxon>Basidiomycota</taxon>
        <taxon>Agaricomycotina</taxon>
        <taxon>Agaricomycetes</taxon>
        <taxon>Agaricomycetidae</taxon>
        <taxon>Agaricales</taxon>
        <taxon>Agaricineae</taxon>
        <taxon>Strophariaceae</taxon>
        <taxon>Agrocybe</taxon>
    </lineage>
</organism>
<comment type="caution">
    <text evidence="3">The sequence shown here is derived from an EMBL/GenBank/DDBJ whole genome shotgun (WGS) entry which is preliminary data.</text>
</comment>
<sequence>MDGPPIVIDGTAPPRPRILPPITPPISLVPYNISLNLSSIFAMLPGSRFIARWRKGVFETQTDPLELPTVSIAEQLASAASQPVVETVIPEMAKEQLQAFPGPWGFFTSGYLVGLFVMAILLHRIQNVIIPSRVPTRRQRHAFRFAPVFASPFQNTLFLQRLYASTLPLDFTRTTTRLILHLPSVYFLMKMLLVWCILVLETSELVPQFTEEQKNGYWGALCWIESLFQWGTQMDMTEICWSTFVAVCGAFLVEGFVKAMDGLGGGFPLGNVNTSTSPFNLVGYAFLLHIYSSPVTHSYQPNDGLPSRPDKHVIITITIPLLQLTLFHMLSVSKRLSTHRLLPTALTSMLSLAHFHGTLFAHFSQTPSQAEPTATSSAPKSSRRPPPYLGAPNANYPLLNYIPNIFETFLISTILLTIFTNALVQILVRGRVDRVLSGLGIGPGANIHNDDETPISFLQSLPYEEDFGVLLLRVGTASLEATGLRGWGNEVAPIQLPAQPRRRRSTTLIDTHSLDTSPTYGRVRMGRLGVGDVSYGASTSTSTSRMLGGSTDVFSDTTLRSRHRRGPSTSTTTTHLRGFNNDVRTVDLGNSDAANGGGLGSGTNVRAMWGVLRGLVIFLLERARGRVRVREQAAARKPIRAGVSAQGVTASRNAEIEDDEDEERRREKEIYQRFLRGEDISDDEDYHSGQTEFEESDYEEESESPHDEEEGCNEREVETVQLFTDFIRNGGSREAGWSSSTGGEMVLAHLMHGTGTSGSSPGPLTRRRWDAMVQRSPHDFQRRGQHSNDFDDLNDDNSWEPPGRARTVFDQYVSFYVR</sequence>
<accession>A0A9W8K4T5</accession>
<keyword evidence="2" id="KW-0472">Membrane</keyword>
<feature type="region of interest" description="Disordered" evidence="1">
    <location>
        <begin position="630"/>
        <end position="714"/>
    </location>
</feature>
<feature type="compositionally biased region" description="Basic and acidic residues" evidence="1">
    <location>
        <begin position="776"/>
        <end position="789"/>
    </location>
</feature>
<evidence type="ECO:0000313" key="3">
    <source>
        <dbReference type="EMBL" id="KAJ3512483.1"/>
    </source>
</evidence>
<feature type="region of interest" description="Disordered" evidence="1">
    <location>
        <begin position="776"/>
        <end position="803"/>
    </location>
</feature>
<name>A0A9W8K4T5_9AGAR</name>
<keyword evidence="2" id="KW-1133">Transmembrane helix</keyword>
<reference evidence="3" key="1">
    <citation type="submission" date="2022-07" db="EMBL/GenBank/DDBJ databases">
        <title>Genome Sequence of Agrocybe chaxingu.</title>
        <authorList>
            <person name="Buettner E."/>
        </authorList>
    </citation>
    <scope>NUCLEOTIDE SEQUENCE</scope>
    <source>
        <strain evidence="3">MP-N11</strain>
    </source>
</reference>
<keyword evidence="4" id="KW-1185">Reference proteome</keyword>
<dbReference type="Proteomes" id="UP001148786">
    <property type="component" value="Unassembled WGS sequence"/>
</dbReference>
<evidence type="ECO:0000313" key="4">
    <source>
        <dbReference type="Proteomes" id="UP001148786"/>
    </source>
</evidence>
<gene>
    <name evidence="3" type="ORF">NLJ89_g3497</name>
</gene>
<feature type="transmembrane region" description="Helical" evidence="2">
    <location>
        <begin position="179"/>
        <end position="200"/>
    </location>
</feature>
<feature type="compositionally biased region" description="Basic and acidic residues" evidence="1">
    <location>
        <begin position="663"/>
        <end position="679"/>
    </location>
</feature>
<evidence type="ECO:0000256" key="2">
    <source>
        <dbReference type="SAM" id="Phobius"/>
    </source>
</evidence>
<feature type="region of interest" description="Disordered" evidence="1">
    <location>
        <begin position="366"/>
        <end position="389"/>
    </location>
</feature>
<dbReference type="OrthoDB" id="66726at2759"/>
<feature type="transmembrane region" description="Helical" evidence="2">
    <location>
        <begin position="239"/>
        <end position="257"/>
    </location>
</feature>
<evidence type="ECO:0000256" key="1">
    <source>
        <dbReference type="SAM" id="MobiDB-lite"/>
    </source>
</evidence>
<protein>
    <submittedName>
        <fullName evidence="3">Uncharacterized protein</fullName>
    </submittedName>
</protein>
<dbReference type="AlphaFoldDB" id="A0A9W8K4T5"/>
<feature type="compositionally biased region" description="Acidic residues" evidence="1">
    <location>
        <begin position="692"/>
        <end position="711"/>
    </location>
</feature>
<keyword evidence="2" id="KW-0812">Transmembrane</keyword>
<feature type="transmembrane region" description="Helical" evidence="2">
    <location>
        <begin position="312"/>
        <end position="330"/>
    </location>
</feature>
<feature type="transmembrane region" description="Helical" evidence="2">
    <location>
        <begin position="405"/>
        <end position="428"/>
    </location>
</feature>
<feature type="transmembrane region" description="Helical" evidence="2">
    <location>
        <begin position="104"/>
        <end position="122"/>
    </location>
</feature>
<feature type="transmembrane region" description="Helical" evidence="2">
    <location>
        <begin position="142"/>
        <end position="159"/>
    </location>
</feature>
<dbReference type="EMBL" id="JANKHO010000254">
    <property type="protein sequence ID" value="KAJ3512483.1"/>
    <property type="molecule type" value="Genomic_DNA"/>
</dbReference>